<keyword evidence="1" id="KW-0805">Transcription regulation</keyword>
<feature type="modified residue" description="4-aspartylphosphate" evidence="4">
    <location>
        <position position="56"/>
    </location>
</feature>
<dbReference type="Proteomes" id="UP000267017">
    <property type="component" value="Unassembled WGS sequence"/>
</dbReference>
<dbReference type="PANTHER" id="PTHR43280">
    <property type="entry name" value="ARAC-FAMILY TRANSCRIPTIONAL REGULATOR"/>
    <property type="match status" value="1"/>
</dbReference>
<keyword evidence="8" id="KW-1185">Reference proteome</keyword>
<evidence type="ECO:0000256" key="3">
    <source>
        <dbReference type="ARBA" id="ARBA00023163"/>
    </source>
</evidence>
<dbReference type="InterPro" id="IPR009057">
    <property type="entry name" value="Homeodomain-like_sf"/>
</dbReference>
<dbReference type="Gene3D" id="3.40.50.2300">
    <property type="match status" value="1"/>
</dbReference>
<dbReference type="InterPro" id="IPR018060">
    <property type="entry name" value="HTH_AraC"/>
</dbReference>
<dbReference type="RefSeq" id="WP_128632403.1">
    <property type="nucleotide sequence ID" value="NZ_RRCN01000001.1"/>
</dbReference>
<evidence type="ECO:0000256" key="4">
    <source>
        <dbReference type="PROSITE-ProRule" id="PRU00169"/>
    </source>
</evidence>
<dbReference type="AlphaFoldDB" id="A0A3P3U4L7"/>
<evidence type="ECO:0000256" key="1">
    <source>
        <dbReference type="ARBA" id="ARBA00023015"/>
    </source>
</evidence>
<sequence length="539" mass="62116">MTYQILLVDDEIVAIEGIQAILDLAKLNVSRLFTALNIRQAKEVFESESIDILLCDIEMPQGNGLKLLAWVREHHPYTATIFLTSHADFKYAKEALRLGSLDYLLKPVLAGELEAAIHKAREIIEQHDESHRNRQSHRLWMKHHSLIIERFWLDLINGNTPGNKAAVRGQMEHDQIPLTDESIVLPVLISVKSWNQHLQHRDEKILEYALKKTAAEMMMDNQAYGIVLQLEREQLLALYISEGQKKWDYEQLHDVCRKYIDFCSRHFYCVLTCYVASPVEVHRIADKVAFLKAQNRDNVAFVNQVFGEEGPFADKESIILPDLSIWLSYLKKGTKEDVILAVENFLNRLVKQRLLDANVLHQIHQDFMQALYLFLNHNEIQAHQLFGDEESRRLTGMAGRSVKDMIDWVTHALGKALHQAEVVKQSDSVVQIIKRYVATHIDQELSRDILAEQVFLNPDHLTRIFKKETGYSISEYVIMERLKLAKELLAQTDIPIGAVAAAVGISNFSYFTKLFKKYTHYGPSEYRSQHVVKVSRPKL</sequence>
<reference evidence="7 8" key="1">
    <citation type="submission" date="2018-11" db="EMBL/GenBank/DDBJ databases">
        <title>Genome sequencing of Paenibacillus sp. KCOM 3021 (= ChDC PVNT-B20).</title>
        <authorList>
            <person name="Kook J.-K."/>
            <person name="Park S.-N."/>
            <person name="Lim Y.K."/>
        </authorList>
    </citation>
    <scope>NUCLEOTIDE SEQUENCE [LARGE SCALE GENOMIC DNA]</scope>
    <source>
        <strain evidence="7 8">KCOM 3021</strain>
    </source>
</reference>
<keyword evidence="4" id="KW-0597">Phosphoprotein</keyword>
<dbReference type="SUPFAM" id="SSF46689">
    <property type="entry name" value="Homeodomain-like"/>
    <property type="match status" value="2"/>
</dbReference>
<dbReference type="PANTHER" id="PTHR43280:SF2">
    <property type="entry name" value="HTH-TYPE TRANSCRIPTIONAL REGULATOR EXSA"/>
    <property type="match status" value="1"/>
</dbReference>
<dbReference type="GO" id="GO:0000160">
    <property type="term" value="P:phosphorelay signal transduction system"/>
    <property type="evidence" value="ECO:0007669"/>
    <property type="project" value="InterPro"/>
</dbReference>
<dbReference type="InterPro" id="IPR011006">
    <property type="entry name" value="CheY-like_superfamily"/>
</dbReference>
<evidence type="ECO:0000259" key="5">
    <source>
        <dbReference type="PROSITE" id="PS01124"/>
    </source>
</evidence>
<accession>A0A3P3U4L7</accession>
<feature type="domain" description="Response regulatory" evidence="6">
    <location>
        <begin position="4"/>
        <end position="121"/>
    </location>
</feature>
<dbReference type="SMART" id="SM00342">
    <property type="entry name" value="HTH_ARAC"/>
    <property type="match status" value="1"/>
</dbReference>
<dbReference type="Gene3D" id="1.10.10.60">
    <property type="entry name" value="Homeodomain-like"/>
    <property type="match status" value="2"/>
</dbReference>
<evidence type="ECO:0000259" key="6">
    <source>
        <dbReference type="PROSITE" id="PS50110"/>
    </source>
</evidence>
<dbReference type="PROSITE" id="PS01124">
    <property type="entry name" value="HTH_ARAC_FAMILY_2"/>
    <property type="match status" value="1"/>
</dbReference>
<evidence type="ECO:0000256" key="2">
    <source>
        <dbReference type="ARBA" id="ARBA00023125"/>
    </source>
</evidence>
<dbReference type="PROSITE" id="PS50110">
    <property type="entry name" value="RESPONSE_REGULATORY"/>
    <property type="match status" value="1"/>
</dbReference>
<dbReference type="GO" id="GO:0043565">
    <property type="term" value="F:sequence-specific DNA binding"/>
    <property type="evidence" value="ECO:0007669"/>
    <property type="project" value="InterPro"/>
</dbReference>
<dbReference type="Pfam" id="PF00072">
    <property type="entry name" value="Response_reg"/>
    <property type="match status" value="1"/>
</dbReference>
<feature type="domain" description="HTH araC/xylS-type" evidence="5">
    <location>
        <begin position="431"/>
        <end position="529"/>
    </location>
</feature>
<evidence type="ECO:0000313" key="7">
    <source>
        <dbReference type="EMBL" id="RRJ64599.1"/>
    </source>
</evidence>
<gene>
    <name evidence="7" type="ORF">EHV15_17965</name>
</gene>
<name>A0A3P3U4L7_9BACL</name>
<proteinExistence type="predicted"/>
<dbReference type="CDD" id="cd17536">
    <property type="entry name" value="REC_YesN-like"/>
    <property type="match status" value="1"/>
</dbReference>
<dbReference type="InterPro" id="IPR001789">
    <property type="entry name" value="Sig_transdc_resp-reg_receiver"/>
</dbReference>
<evidence type="ECO:0000313" key="8">
    <source>
        <dbReference type="Proteomes" id="UP000267017"/>
    </source>
</evidence>
<comment type="caution">
    <text evidence="7">The sequence shown here is derived from an EMBL/GenBank/DDBJ whole genome shotgun (WGS) entry which is preliminary data.</text>
</comment>
<dbReference type="OrthoDB" id="1974963at2"/>
<keyword evidence="2" id="KW-0238">DNA-binding</keyword>
<dbReference type="Pfam" id="PF12833">
    <property type="entry name" value="HTH_18"/>
    <property type="match status" value="1"/>
</dbReference>
<protein>
    <submittedName>
        <fullName evidence="7">Response regulator</fullName>
    </submittedName>
</protein>
<dbReference type="EMBL" id="RRCN01000001">
    <property type="protein sequence ID" value="RRJ64599.1"/>
    <property type="molecule type" value="Genomic_DNA"/>
</dbReference>
<dbReference type="SMART" id="SM00448">
    <property type="entry name" value="REC"/>
    <property type="match status" value="1"/>
</dbReference>
<keyword evidence="3" id="KW-0804">Transcription</keyword>
<dbReference type="SUPFAM" id="SSF52172">
    <property type="entry name" value="CheY-like"/>
    <property type="match status" value="1"/>
</dbReference>
<dbReference type="GO" id="GO:0003700">
    <property type="term" value="F:DNA-binding transcription factor activity"/>
    <property type="evidence" value="ECO:0007669"/>
    <property type="project" value="InterPro"/>
</dbReference>
<organism evidence="7 8">
    <name type="scientific">Paenibacillus oralis</name>
    <dbReference type="NCBI Taxonomy" id="2490856"/>
    <lineage>
        <taxon>Bacteria</taxon>
        <taxon>Bacillati</taxon>
        <taxon>Bacillota</taxon>
        <taxon>Bacilli</taxon>
        <taxon>Bacillales</taxon>
        <taxon>Paenibacillaceae</taxon>
        <taxon>Paenibacillus</taxon>
    </lineage>
</organism>